<dbReference type="AlphaFoldDB" id="A0A178Z1N8"/>
<gene>
    <name evidence="1" type="ORF">AYL99_12122</name>
</gene>
<dbReference type="EMBL" id="LVYI01000042">
    <property type="protein sequence ID" value="OAP53702.1"/>
    <property type="molecule type" value="Genomic_DNA"/>
</dbReference>
<evidence type="ECO:0000313" key="1">
    <source>
        <dbReference type="EMBL" id="OAP53702.1"/>
    </source>
</evidence>
<evidence type="ECO:0000313" key="2">
    <source>
        <dbReference type="Proteomes" id="UP000078343"/>
    </source>
</evidence>
<proteinExistence type="predicted"/>
<reference evidence="1 2" key="1">
    <citation type="submission" date="2016-04" db="EMBL/GenBank/DDBJ databases">
        <title>Draft genome of Fonsecaea erecta CBS 125763.</title>
        <authorList>
            <person name="Weiss V.A."/>
            <person name="Vicente V.A."/>
            <person name="Raittz R.T."/>
            <person name="Moreno L.F."/>
            <person name="De Souza E.M."/>
            <person name="Pedrosa F.O."/>
            <person name="Steffens M.B."/>
            <person name="Faoro H."/>
            <person name="Tadra-Sfeir M.Z."/>
            <person name="Najafzadeh M.J."/>
            <person name="Felipe M.S."/>
            <person name="Teixeira M."/>
            <person name="Sun J."/>
            <person name="Xi L."/>
            <person name="Gomes R."/>
            <person name="De Azevedo C.M."/>
            <person name="Salgado C.G."/>
            <person name="Da Silva M.B."/>
            <person name="Nascimento M.F."/>
            <person name="Queiroz-Telles F."/>
            <person name="Attili D.S."/>
            <person name="Gorbushina A."/>
        </authorList>
    </citation>
    <scope>NUCLEOTIDE SEQUENCE [LARGE SCALE GENOMIC DNA]</scope>
    <source>
        <strain evidence="1 2">CBS 125763</strain>
    </source>
</reference>
<protein>
    <submittedName>
        <fullName evidence="1">Uncharacterized protein</fullName>
    </submittedName>
</protein>
<accession>A0A178Z1N8</accession>
<keyword evidence="2" id="KW-1185">Reference proteome</keyword>
<comment type="caution">
    <text evidence="1">The sequence shown here is derived from an EMBL/GenBank/DDBJ whole genome shotgun (WGS) entry which is preliminary data.</text>
</comment>
<sequence length="39" mass="4240">MVHTLIDETEEILLRDLLGGAAATELDALDPAYLTDNLI</sequence>
<dbReference type="RefSeq" id="XP_018687069.1">
    <property type="nucleotide sequence ID" value="XM_018843601.1"/>
</dbReference>
<organism evidence="1 2">
    <name type="scientific">Fonsecaea erecta</name>
    <dbReference type="NCBI Taxonomy" id="1367422"/>
    <lineage>
        <taxon>Eukaryota</taxon>
        <taxon>Fungi</taxon>
        <taxon>Dikarya</taxon>
        <taxon>Ascomycota</taxon>
        <taxon>Pezizomycotina</taxon>
        <taxon>Eurotiomycetes</taxon>
        <taxon>Chaetothyriomycetidae</taxon>
        <taxon>Chaetothyriales</taxon>
        <taxon>Herpotrichiellaceae</taxon>
        <taxon>Fonsecaea</taxon>
    </lineage>
</organism>
<dbReference type="Proteomes" id="UP000078343">
    <property type="component" value="Unassembled WGS sequence"/>
</dbReference>
<name>A0A178Z1N8_9EURO</name>
<dbReference type="GeneID" id="30016285"/>